<dbReference type="Pfam" id="PF16370">
    <property type="entry name" value="MetallophosC"/>
    <property type="match status" value="1"/>
</dbReference>
<evidence type="ECO:0000313" key="4">
    <source>
        <dbReference type="EMBL" id="TWW12244.1"/>
    </source>
</evidence>
<dbReference type="Proteomes" id="UP000321083">
    <property type="component" value="Unassembled WGS sequence"/>
</dbReference>
<dbReference type="InterPro" id="IPR032288">
    <property type="entry name" value="Metallophos_C"/>
</dbReference>
<dbReference type="Gene3D" id="3.60.21.10">
    <property type="match status" value="1"/>
</dbReference>
<dbReference type="InterPro" id="IPR013783">
    <property type="entry name" value="Ig-like_fold"/>
</dbReference>
<evidence type="ECO:0000313" key="5">
    <source>
        <dbReference type="Proteomes" id="UP000321083"/>
    </source>
</evidence>
<evidence type="ECO:0008006" key="6">
    <source>
        <dbReference type="Google" id="ProtNLM"/>
    </source>
</evidence>
<reference evidence="4 5" key="2">
    <citation type="submission" date="2019-08" db="EMBL/GenBank/DDBJ databases">
        <authorList>
            <person name="Henke P."/>
        </authorList>
    </citation>
    <scope>NUCLEOTIDE SEQUENCE [LARGE SCALE GENOMIC DNA]</scope>
    <source>
        <strain evidence="4">Phe10_nw2017</strain>
    </source>
</reference>
<dbReference type="PANTHER" id="PTHR43143">
    <property type="entry name" value="METALLOPHOSPHOESTERASE, CALCINEURIN SUPERFAMILY"/>
    <property type="match status" value="1"/>
</dbReference>
<dbReference type="SUPFAM" id="SSF56300">
    <property type="entry name" value="Metallo-dependent phosphatases"/>
    <property type="match status" value="1"/>
</dbReference>
<dbReference type="AlphaFoldDB" id="A0A5C6MH39"/>
<dbReference type="PROSITE" id="PS51257">
    <property type="entry name" value="PROKAR_LIPOPROTEIN"/>
    <property type="match status" value="1"/>
</dbReference>
<feature type="domain" description="Calcineurin-like phosphoesterase" evidence="1">
    <location>
        <begin position="155"/>
        <end position="339"/>
    </location>
</feature>
<reference evidence="4 5" key="1">
    <citation type="submission" date="2019-08" db="EMBL/GenBank/DDBJ databases">
        <title>100 year-old enigma solved: identification of Planctomyces bekefii, the type genus and species of the phylum Planctomycetes.</title>
        <authorList>
            <person name="Svetlana D.N."/>
            <person name="Overmann J."/>
        </authorList>
    </citation>
    <scope>NUCLEOTIDE SEQUENCE [LARGE SCALE GENOMIC DNA]</scope>
    <source>
        <strain evidence="4">Phe10_nw2017</strain>
    </source>
</reference>
<feature type="domain" description="Calcineurin-like phosphoesterase N-terminal" evidence="3">
    <location>
        <begin position="57"/>
        <end position="126"/>
    </location>
</feature>
<proteinExistence type="predicted"/>
<dbReference type="InterPro" id="IPR004843">
    <property type="entry name" value="Calcineurin-like_PHP"/>
</dbReference>
<protein>
    <recommendedName>
        <fullName evidence="6">Metallophosphoesterase</fullName>
    </recommendedName>
</protein>
<evidence type="ECO:0000259" key="2">
    <source>
        <dbReference type="Pfam" id="PF16370"/>
    </source>
</evidence>
<evidence type="ECO:0000259" key="1">
    <source>
        <dbReference type="Pfam" id="PF00149"/>
    </source>
</evidence>
<dbReference type="InterPro" id="IPR032285">
    <property type="entry name" value="Metallophos_N"/>
</dbReference>
<comment type="caution">
    <text evidence="4">The sequence shown here is derived from an EMBL/GenBank/DDBJ whole genome shotgun (WGS) entry which is preliminary data.</text>
</comment>
<dbReference type="Pfam" id="PF16371">
    <property type="entry name" value="MetallophosN"/>
    <property type="match status" value="1"/>
</dbReference>
<sequence length="536" mass="60274">MHRTLHSPLRRYLTSFSSLLLISACCGQDFLLAGHKQPDKATGIVFLDSNQNGTRDADEPGIPGVKVSNGREVVACDQHGHYELPVDDDTILFVIKPSGYRTVIDALNIPRGYYIHKPAGSPKLDFPGVAPTGPLPASVDFPLYHSPEPAAFDVIFFGDPQPRNQQEVDFIAHDVVEELVGAKAAFGVTLGDILFDDLTLFDNFNRALSHIGVPWYNVIGNHDINYASENDELSDETYERVYGPPYFSFDYGPVHFIAVDDIHWMRDGQKKLYRTGLSEEQLTFIENDLKHVPQDRLVVAMMHIPLVKSTPWIEPRRERLLRILETREHCISLAGHTHHHEHVLMNNNDGWKGSRPHHHIINVTVCGAWWSGKPDEQGIPHSMCADGTPNGYTIMHFDGQKYLLDYKAARRDQREQIRITAPESAPLAEAANVEFRANAFNAIPGALVQFRLNDGPWHTMTKTENEPDPVFQQLVNEEKQLGDQLPWRKLPAPMACPHLWKASLGTVSTPGNHLIQVKVTNPNGQILEGHRTIRVE</sequence>
<feature type="domain" description="Calcineurin-like phosphoesterase C-terminal" evidence="2">
    <location>
        <begin position="363"/>
        <end position="525"/>
    </location>
</feature>
<keyword evidence="5" id="KW-1185">Reference proteome</keyword>
<gene>
    <name evidence="4" type="ORF">E3A20_02690</name>
</gene>
<organism evidence="4 5">
    <name type="scientific">Planctomyces bekefii</name>
    <dbReference type="NCBI Taxonomy" id="1653850"/>
    <lineage>
        <taxon>Bacteria</taxon>
        <taxon>Pseudomonadati</taxon>
        <taxon>Planctomycetota</taxon>
        <taxon>Planctomycetia</taxon>
        <taxon>Planctomycetales</taxon>
        <taxon>Planctomycetaceae</taxon>
        <taxon>Planctomyces</taxon>
    </lineage>
</organism>
<dbReference type="SUPFAM" id="SSF117074">
    <property type="entry name" value="Hypothetical protein PA1324"/>
    <property type="match status" value="1"/>
</dbReference>
<accession>A0A5C6MH39</accession>
<dbReference type="PANTHER" id="PTHR43143:SF6">
    <property type="entry name" value="BLL3016 PROTEIN"/>
    <property type="match status" value="1"/>
</dbReference>
<dbReference type="InterPro" id="IPR051918">
    <property type="entry name" value="STPP_CPPED1"/>
</dbReference>
<name>A0A5C6MH39_9PLAN</name>
<evidence type="ECO:0000259" key="3">
    <source>
        <dbReference type="Pfam" id="PF16371"/>
    </source>
</evidence>
<dbReference type="Gene3D" id="2.60.40.10">
    <property type="entry name" value="Immunoglobulins"/>
    <property type="match status" value="1"/>
</dbReference>
<dbReference type="GO" id="GO:0016787">
    <property type="term" value="F:hydrolase activity"/>
    <property type="evidence" value="ECO:0007669"/>
    <property type="project" value="InterPro"/>
</dbReference>
<dbReference type="InterPro" id="IPR029052">
    <property type="entry name" value="Metallo-depent_PP-like"/>
</dbReference>
<dbReference type="EMBL" id="SRHE01000026">
    <property type="protein sequence ID" value="TWW12244.1"/>
    <property type="molecule type" value="Genomic_DNA"/>
</dbReference>
<dbReference type="Pfam" id="PF00149">
    <property type="entry name" value="Metallophos"/>
    <property type="match status" value="1"/>
</dbReference>